<dbReference type="Pfam" id="PF01865">
    <property type="entry name" value="PhoU_div"/>
    <property type="match status" value="1"/>
</dbReference>
<dbReference type="PANTHER" id="PTHR37298:SF1">
    <property type="entry name" value="UPF0111 PROTEIN YKAA"/>
    <property type="match status" value="1"/>
</dbReference>
<proteinExistence type="inferred from homology"/>
<dbReference type="AlphaFoldDB" id="A1HRY6"/>
<protein>
    <recommendedName>
        <fullName evidence="4">Phosphate transport regulator</fullName>
    </recommendedName>
</protein>
<dbReference type="Proteomes" id="UP000005139">
    <property type="component" value="Unassembled WGS sequence"/>
</dbReference>
<evidence type="ECO:0000313" key="3">
    <source>
        <dbReference type="Proteomes" id="UP000005139"/>
    </source>
</evidence>
<gene>
    <name evidence="2" type="ORF">TcarDRAFT_0803</name>
</gene>
<comment type="caution">
    <text evidence="2">The sequence shown here is derived from an EMBL/GenBank/DDBJ whole genome shotgun (WGS) entry which is preliminary data.</text>
</comment>
<accession>A1HRY6</accession>
<reference evidence="2 3" key="2">
    <citation type="submission" date="2007-01" db="EMBL/GenBank/DDBJ databases">
        <title>Sequencing of the draft genome and assembly of Thermosinus carboxydivorans Nor1.</title>
        <authorList>
            <consortium name="US DOE Joint Genome Institute (JGI-PGF)"/>
            <person name="Copeland A."/>
            <person name="Lucas S."/>
            <person name="Lapidus A."/>
            <person name="Barry K."/>
            <person name="Glavina del Rio T."/>
            <person name="Dalin E."/>
            <person name="Tice H."/>
            <person name="Bruce D."/>
            <person name="Pitluck S."/>
            <person name="Richardson P."/>
        </authorList>
    </citation>
    <scope>NUCLEOTIDE SEQUENCE [LARGE SCALE GENOMIC DNA]</scope>
    <source>
        <strain evidence="2 3">Nor1</strain>
    </source>
</reference>
<name>A1HRY6_9FIRM</name>
<dbReference type="InterPro" id="IPR018445">
    <property type="entry name" value="Put_Phosphate_transp_reg"/>
</dbReference>
<dbReference type="PANTHER" id="PTHR37298">
    <property type="entry name" value="UPF0111 PROTEIN YKAA"/>
    <property type="match status" value="1"/>
</dbReference>
<evidence type="ECO:0000313" key="2">
    <source>
        <dbReference type="EMBL" id="EAX47164.1"/>
    </source>
</evidence>
<dbReference type="EMBL" id="AAWL01000013">
    <property type="protein sequence ID" value="EAX47164.1"/>
    <property type="molecule type" value="Genomic_DNA"/>
</dbReference>
<reference evidence="2 3" key="1">
    <citation type="submission" date="2007-01" db="EMBL/GenBank/DDBJ databases">
        <title>Annotation of the draft genome assembly of Thermosinus carboxydivorans Nor1.</title>
        <authorList>
            <consortium name="US DOE Joint Genome Institute (JGI-ORNL)"/>
            <person name="Larimer F."/>
            <person name="Land M."/>
            <person name="Hauser L."/>
        </authorList>
    </citation>
    <scope>NUCLEOTIDE SEQUENCE [LARGE SCALE GENOMIC DNA]</scope>
    <source>
        <strain evidence="2 3">Nor1</strain>
    </source>
</reference>
<dbReference type="eggNOG" id="COG1392">
    <property type="taxonomic scope" value="Bacteria"/>
</dbReference>
<sequence>MFSLKPKEDKFFELFAESTRVLRRGAYLLKDSLNDHENILKKMDVMSDLEHEADEINDAIIDKLNRTFITPLDREDIYSLATMLDDVVDFLQGTIERMVLYRTGKPTAGAIELARLLADCTDELVKAFDLLRKY</sequence>
<keyword evidence="3" id="KW-1185">Reference proteome</keyword>
<comment type="similarity">
    <text evidence="1">Belongs to the UPF0111 family.</text>
</comment>
<dbReference type="Gene3D" id="1.20.58.220">
    <property type="entry name" value="Phosphate transport system protein phou homolog 2, domain 2"/>
    <property type="match status" value="1"/>
</dbReference>
<evidence type="ECO:0008006" key="4">
    <source>
        <dbReference type="Google" id="ProtNLM"/>
    </source>
</evidence>
<dbReference type="InterPro" id="IPR052912">
    <property type="entry name" value="UPF0111_domain"/>
</dbReference>
<evidence type="ECO:0000256" key="1">
    <source>
        <dbReference type="ARBA" id="ARBA00008591"/>
    </source>
</evidence>
<dbReference type="InterPro" id="IPR038078">
    <property type="entry name" value="PhoU-like_sf"/>
</dbReference>
<organism evidence="2 3">
    <name type="scientific">Thermosinus carboxydivorans Nor1</name>
    <dbReference type="NCBI Taxonomy" id="401526"/>
    <lineage>
        <taxon>Bacteria</taxon>
        <taxon>Bacillati</taxon>
        <taxon>Bacillota</taxon>
        <taxon>Negativicutes</taxon>
        <taxon>Selenomonadales</taxon>
        <taxon>Sporomusaceae</taxon>
        <taxon>Thermosinus</taxon>
    </lineage>
</organism>